<dbReference type="Proteomes" id="UP000252985">
    <property type="component" value="Chromosome"/>
</dbReference>
<gene>
    <name evidence="3" type="ORF">DU484_07875</name>
</gene>
<dbReference type="NCBIfam" id="TIGR04354">
    <property type="entry name" value="amphi-Trp"/>
    <property type="match status" value="1"/>
</dbReference>
<evidence type="ECO:0000259" key="2">
    <source>
        <dbReference type="Pfam" id="PF20068"/>
    </source>
</evidence>
<dbReference type="AlphaFoldDB" id="A0A345EC55"/>
<dbReference type="Pfam" id="PF20068">
    <property type="entry name" value="Amphi-Trp"/>
    <property type="match status" value="1"/>
</dbReference>
<dbReference type="EMBL" id="CP031148">
    <property type="protein sequence ID" value="AXG09777.1"/>
    <property type="molecule type" value="Genomic_DNA"/>
</dbReference>
<evidence type="ECO:0000313" key="3">
    <source>
        <dbReference type="EMBL" id="AXG09777.1"/>
    </source>
</evidence>
<evidence type="ECO:0000313" key="4">
    <source>
        <dbReference type="Proteomes" id="UP000252985"/>
    </source>
</evidence>
<reference evidence="3 4" key="1">
    <citation type="submission" date="2018-07" db="EMBL/GenBank/DDBJ databases">
        <title>Genome sequences of Haloplanus sp. CBA1112.</title>
        <authorList>
            <person name="Kim Y.B."/>
            <person name="Roh S.W."/>
        </authorList>
    </citation>
    <scope>NUCLEOTIDE SEQUENCE [LARGE SCALE GENOMIC DNA]</scope>
    <source>
        <strain evidence="3 4">CBA1112</strain>
    </source>
</reference>
<feature type="domain" description="Amphi-Trp" evidence="2">
    <location>
        <begin position="1"/>
        <end position="96"/>
    </location>
</feature>
<feature type="region of interest" description="Disordered" evidence="1">
    <location>
        <begin position="38"/>
        <end position="68"/>
    </location>
</feature>
<dbReference type="GeneID" id="37286887"/>
<name>A0A345EC55_9EURY</name>
<dbReference type="KEGG" id="haq:DU484_07875"/>
<accession>A0A345EC55</accession>
<sequence>MPEEVLFQSEGSQSRSEIASYLRRVADKLDAGDDITLTAGEQSVTMTPPSQPTFEVKAEREGPTDSPGELSIEFEIEWAEDGDVGNGESGGGLEIE</sequence>
<proteinExistence type="predicted"/>
<dbReference type="RefSeq" id="WP_114605622.1">
    <property type="nucleotide sequence ID" value="NZ_CP031148.1"/>
</dbReference>
<feature type="compositionally biased region" description="Polar residues" evidence="1">
    <location>
        <begin position="39"/>
        <end position="48"/>
    </location>
</feature>
<organism evidence="3 4">
    <name type="scientific">Haloplanus rubicundus</name>
    <dbReference type="NCBI Taxonomy" id="1547898"/>
    <lineage>
        <taxon>Archaea</taxon>
        <taxon>Methanobacteriati</taxon>
        <taxon>Methanobacteriota</taxon>
        <taxon>Stenosarchaea group</taxon>
        <taxon>Halobacteria</taxon>
        <taxon>Halobacteriales</taxon>
        <taxon>Haloferacaceae</taxon>
        <taxon>Haloplanus</taxon>
    </lineage>
</organism>
<protein>
    <submittedName>
        <fullName evidence="3">Amphi-Trp domain-containing protein</fullName>
    </submittedName>
</protein>
<dbReference type="InterPro" id="IPR027598">
    <property type="entry name" value="Amphi-Trp_dom"/>
</dbReference>
<evidence type="ECO:0000256" key="1">
    <source>
        <dbReference type="SAM" id="MobiDB-lite"/>
    </source>
</evidence>